<dbReference type="Proteomes" id="UP000215086">
    <property type="component" value="Chromosome"/>
</dbReference>
<dbReference type="Gene3D" id="3.40.50.300">
    <property type="entry name" value="P-loop containing nucleotide triphosphate hydrolases"/>
    <property type="match status" value="1"/>
</dbReference>
<dbReference type="SUPFAM" id="SSF52540">
    <property type="entry name" value="P-loop containing nucleoside triphosphate hydrolases"/>
    <property type="match status" value="1"/>
</dbReference>
<evidence type="ECO:0000313" key="2">
    <source>
        <dbReference type="Proteomes" id="UP000215086"/>
    </source>
</evidence>
<dbReference type="RefSeq" id="WP_157731718.1">
    <property type="nucleotide sequence ID" value="NZ_CP018477.1"/>
</dbReference>
<dbReference type="KEGG" id="ttf:THTE_1121"/>
<evidence type="ECO:0008006" key="3">
    <source>
        <dbReference type="Google" id="ProtNLM"/>
    </source>
</evidence>
<gene>
    <name evidence="1" type="ORF">THTE_1121</name>
</gene>
<dbReference type="EMBL" id="CP018477">
    <property type="protein sequence ID" value="ASV73723.1"/>
    <property type="molecule type" value="Genomic_DNA"/>
</dbReference>
<evidence type="ECO:0000313" key="1">
    <source>
        <dbReference type="EMBL" id="ASV73723.1"/>
    </source>
</evidence>
<name>A0A286RCN7_9BACT</name>
<dbReference type="InterPro" id="IPR027417">
    <property type="entry name" value="P-loop_NTPase"/>
</dbReference>
<dbReference type="AlphaFoldDB" id="A0A286RCN7"/>
<reference evidence="1 2" key="1">
    <citation type="journal article" name="Front. Microbiol.">
        <title>Sugar Metabolism of the First Thermophilic Planctomycete Thermogutta terrifontis: Comparative Genomic and Transcriptomic Approaches.</title>
        <authorList>
            <person name="Elcheninov A.G."/>
            <person name="Menzel P."/>
            <person name="Gudbergsdottir S.R."/>
            <person name="Slesarev A.I."/>
            <person name="Kadnikov V.V."/>
            <person name="Krogh A."/>
            <person name="Bonch-Osmolovskaya E.A."/>
            <person name="Peng X."/>
            <person name="Kublanov I.V."/>
        </authorList>
    </citation>
    <scope>NUCLEOTIDE SEQUENCE [LARGE SCALE GENOMIC DNA]</scope>
    <source>
        <strain evidence="1 2">R1</strain>
    </source>
</reference>
<proteinExistence type="predicted"/>
<accession>A0A286RCN7</accession>
<organism evidence="1 2">
    <name type="scientific">Thermogutta terrifontis</name>
    <dbReference type="NCBI Taxonomy" id="1331910"/>
    <lineage>
        <taxon>Bacteria</taxon>
        <taxon>Pseudomonadati</taxon>
        <taxon>Planctomycetota</taxon>
        <taxon>Planctomycetia</taxon>
        <taxon>Pirellulales</taxon>
        <taxon>Thermoguttaceae</taxon>
        <taxon>Thermogutta</taxon>
    </lineage>
</organism>
<keyword evidence="2" id="KW-1185">Reference proteome</keyword>
<protein>
    <recommendedName>
        <fullName evidence="3">Flagellar synthesis regulator FleN</fullName>
    </recommendedName>
</protein>
<sequence>MDVRCTRHTLTMQDQAFRLRQLVVERRQGKFPWPSIFRVGVWGVQVGVGATTVAKALHASLRLRGLKAQYVGSRIGNTRVREAMESDGFLPASEGPDLNTEAIRAEHGPLGHTGRELLAGDGLFTREVDLSQVATTPIFKEEGGISSICWIVTDCESGEGEAPNADWSCFEAVVLVTTAEPLAVMTAYKWLKRFRDHGVPQRSIVVVNRTCDLTVGTEMGHRLQVACERFMAVSPPIAVLPEVSSLRETTVRLRSSENGGNHHQVVDSAVAEHAEGWQSEKTWWKAINGLTECLFRLVLPGNPFAVGLAHRTGQDEGRDLANYTEENVYTGSVEDFGGGKQPKDQENL</sequence>